<dbReference type="PROSITE" id="PS51233">
    <property type="entry name" value="VWFD"/>
    <property type="match status" value="7"/>
</dbReference>
<reference evidence="10" key="2">
    <citation type="submission" date="2025-08" db="UniProtKB">
        <authorList>
            <consortium name="Ensembl"/>
        </authorList>
    </citation>
    <scope>IDENTIFICATION</scope>
</reference>
<keyword evidence="3 8" id="KW-0732">Signal</keyword>
<gene>
    <name evidence="10" type="primary">LOC114667236</name>
</gene>
<keyword evidence="5" id="KW-0472">Membrane</keyword>
<dbReference type="InterPro" id="IPR014853">
    <property type="entry name" value="VWF/SSPO/ZAN-like_Cys-rich_dom"/>
</dbReference>
<evidence type="ECO:0000256" key="2">
    <source>
        <dbReference type="ARBA" id="ARBA00022475"/>
    </source>
</evidence>
<evidence type="ECO:0000256" key="1">
    <source>
        <dbReference type="ARBA" id="ARBA00004236"/>
    </source>
</evidence>
<evidence type="ECO:0000256" key="6">
    <source>
        <dbReference type="ARBA" id="ARBA00023157"/>
    </source>
</evidence>
<dbReference type="InterPro" id="IPR025615">
    <property type="entry name" value="TILa_dom"/>
</dbReference>
<dbReference type="GeneTree" id="ENSGT00950000183155"/>
<dbReference type="SMART" id="SM00216">
    <property type="entry name" value="VWD"/>
    <property type="match status" value="7"/>
</dbReference>
<dbReference type="PANTHER" id="PTHR46160:SF9">
    <property type="entry name" value="PROTEIN PRY2-RELATED"/>
    <property type="match status" value="1"/>
</dbReference>
<protein>
    <submittedName>
        <fullName evidence="10">IgGFc-binding protein-like</fullName>
    </submittedName>
</protein>
<dbReference type="InterPro" id="IPR001846">
    <property type="entry name" value="VWF_type-D"/>
</dbReference>
<organism evidence="10 11">
    <name type="scientific">Erpetoichthys calabaricus</name>
    <name type="common">Rope fish</name>
    <name type="synonym">Calamoichthys calabaricus</name>
    <dbReference type="NCBI Taxonomy" id="27687"/>
    <lineage>
        <taxon>Eukaryota</taxon>
        <taxon>Metazoa</taxon>
        <taxon>Chordata</taxon>
        <taxon>Craniata</taxon>
        <taxon>Vertebrata</taxon>
        <taxon>Euteleostomi</taxon>
        <taxon>Actinopterygii</taxon>
        <taxon>Polypteriformes</taxon>
        <taxon>Polypteridae</taxon>
        <taxon>Erpetoichthys</taxon>
    </lineage>
</organism>
<feature type="domain" description="VWFD" evidence="9">
    <location>
        <begin position="876"/>
        <end position="1056"/>
    </location>
</feature>
<reference evidence="10" key="3">
    <citation type="submission" date="2025-09" db="UniProtKB">
        <authorList>
            <consortium name="Ensembl"/>
        </authorList>
    </citation>
    <scope>IDENTIFICATION</scope>
</reference>
<dbReference type="GO" id="GO:0005886">
    <property type="term" value="C:plasma membrane"/>
    <property type="evidence" value="ECO:0007669"/>
    <property type="project" value="UniProtKB-SubCell"/>
</dbReference>
<evidence type="ECO:0000256" key="8">
    <source>
        <dbReference type="SAM" id="SignalP"/>
    </source>
</evidence>
<evidence type="ECO:0000256" key="4">
    <source>
        <dbReference type="ARBA" id="ARBA00022737"/>
    </source>
</evidence>
<dbReference type="Pfam" id="PF00094">
    <property type="entry name" value="VWD"/>
    <property type="match status" value="8"/>
</dbReference>
<proteinExistence type="predicted"/>
<evidence type="ECO:0000256" key="7">
    <source>
        <dbReference type="ARBA" id="ARBA00023180"/>
    </source>
</evidence>
<dbReference type="InterPro" id="IPR002919">
    <property type="entry name" value="TIL_dom"/>
</dbReference>
<dbReference type="SUPFAM" id="SSF57603">
    <property type="entry name" value="FnI-like domain"/>
    <property type="match status" value="1"/>
</dbReference>
<dbReference type="SMART" id="SM00214">
    <property type="entry name" value="VWC"/>
    <property type="match status" value="4"/>
</dbReference>
<dbReference type="Pfam" id="PF01826">
    <property type="entry name" value="TIL"/>
    <property type="match status" value="6"/>
</dbReference>
<evidence type="ECO:0000256" key="3">
    <source>
        <dbReference type="ARBA" id="ARBA00022729"/>
    </source>
</evidence>
<evidence type="ECO:0000256" key="5">
    <source>
        <dbReference type="ARBA" id="ARBA00023136"/>
    </source>
</evidence>
<evidence type="ECO:0000259" key="9">
    <source>
        <dbReference type="PROSITE" id="PS51233"/>
    </source>
</evidence>
<dbReference type="Pfam" id="PF08742">
    <property type="entry name" value="C8"/>
    <property type="match status" value="6"/>
</dbReference>
<reference evidence="10" key="1">
    <citation type="submission" date="2021-06" db="EMBL/GenBank/DDBJ databases">
        <authorList>
            <consortium name="Wellcome Sanger Institute Data Sharing"/>
        </authorList>
    </citation>
    <scope>NUCLEOTIDE SEQUENCE [LARGE SCALE GENOMIC DNA]</scope>
</reference>
<dbReference type="SMART" id="SM00215">
    <property type="entry name" value="VWC_out"/>
    <property type="match status" value="6"/>
</dbReference>
<dbReference type="InterPro" id="IPR052749">
    <property type="entry name" value="Alpha-tectorin"/>
</dbReference>
<dbReference type="Gene3D" id="2.10.25.10">
    <property type="entry name" value="Laminin"/>
    <property type="match status" value="6"/>
</dbReference>
<evidence type="ECO:0000313" key="10">
    <source>
        <dbReference type="Ensembl" id="ENSECRP00000026912.1"/>
    </source>
</evidence>
<dbReference type="SMART" id="SM00832">
    <property type="entry name" value="C8"/>
    <property type="match status" value="6"/>
</dbReference>
<dbReference type="InterPro" id="IPR036084">
    <property type="entry name" value="Ser_inhib-like_sf"/>
</dbReference>
<dbReference type="InterPro" id="IPR001007">
    <property type="entry name" value="VWF_dom"/>
</dbReference>
<feature type="chain" id="PRO_5034624530" evidence="8">
    <location>
        <begin position="22"/>
        <end position="2613"/>
    </location>
</feature>
<dbReference type="SUPFAM" id="SSF57567">
    <property type="entry name" value="Serine protease inhibitors"/>
    <property type="match status" value="6"/>
</dbReference>
<dbReference type="Proteomes" id="UP000694620">
    <property type="component" value="Chromosome 17"/>
</dbReference>
<dbReference type="CDD" id="cd19941">
    <property type="entry name" value="TIL"/>
    <property type="match status" value="6"/>
</dbReference>
<feature type="domain" description="VWFD" evidence="9">
    <location>
        <begin position="59"/>
        <end position="278"/>
    </location>
</feature>
<feature type="domain" description="VWFD" evidence="9">
    <location>
        <begin position="488"/>
        <end position="667"/>
    </location>
</feature>
<sequence>MVLQAALALLVLNTWFCGSFGENDSVNKSGLTACRMMCRIGMICRLINGQATCVPLPRAVCLVWGDPHYISFDGSHFDFQGTCTYTIAKTCIGTSDKLSFNVEAKNENRGNLGVSFLKMIKIVVYGYSIVVSRGENGRVTVRCYYSISRSLACTSLVAFLNGSNMSCEMIAYVMLSFFQINQNIYFLPVMLENGRVNIYPSGDYGVLETDFGLQVTFDWNQLLLMSVPSTFMGQLCGLCGNDNGDQNDDLQMTDGTLASDVVSFGRSWMVPDGDSKCWHDCNGKCKSCDEGSVAKYNGDSYCGLLVKKDGPFRECHVVVNPKAFVDGCIYDVCLNGGLQSLLCQALKTYADECQAAGAHVYSWREQSRCPRFCPPNSHYESCGSACPATCSNPQAGEKCKRPCIESCQCNEGFVLGAQGCVPTKGCGCMYKGLFYPPGLKLWVDDKCQKSCICDPVTGLVTCRDTPCKPTEACQVLNGVRGCWPKSEASCIRAGGSHYMSFDGFKFDFHGTCMYLLAGLCEQEKGMEPFQVELQNEHRGSIVLAYPWLVQVTVYNHVIVMSRDNPGKIMVDGLWVNPPLTLDGNQLLVLKIGFNGIVQTSFGLKVTFDWSHWVVVTVPNTYQGALCGLCGNYNLQTSDDLKMKGGNPASTPAQFGESWKTAVIPGCVHVCTGNCLVCNEAQKREYESTSYCGPIIDPAGPFRDCHKSVDPANFFKNCVFDACHYSGLQDVLCKIFSAYASVCQQSGAPVYLWRTETFCPPPCPVNSHYADCGSSCPASCASITSAPICITLCQEGCQCNEGFLLSGDQCVPLSQCGCFYNGRYYKSGEVFFTNGLCQVLCTCNPGGAIECQEVTCGANEQCKVINGVQNCWPNGEGTCTAAGDPHYITFDGLRYDFQGTCTYILTKVIKAMDNLTPFEVQVENESYRNSQVSVTKKVTVLVNGYSVSMDQGVSWKVKLDGISTNLPLILNGGWMFVNQQGPHIILQTNFGLKVLYDTAFLVQVFIPRTYRNKVGGLCGNFNDDLGDEYTLRKGGITTDVTVFGNSWSIVQVGEKCSNGCVKDCLHCDAKTEKTYTQETSCGLIAATRGPFASCHSAIQPDTFFKNCVFDMCATNGNQDVLCRNLEAYAAVCQFAGISIKAWRKSNLCPLLCPQNSHYELCVDTCHTSCASIVVPLHCVSMCFDGCQCDPGFILDGGQCVTVDKCGCMNNGTYMKVGEMMISADCSMKCTCFTKGRIKCEPMSCSAGQTCLIQDGVQMCQPVAPIGKLGLVSIDGIGVIPCRIRCPIGMDCKVFNGQTMCVPLPRSVCRVWGDPHYITFDGRRFDFQGTCTYTVVKTCKPSKSVPIFNVEGKNENRGNPRVSYLKTIKIEVYGYSIVVVKNENGRVRININLSFLPITLEAGKVNLYQSGDNGVLETDFGLQVTFDWNQLLLVSIPSTFRGLVCGLCGNYNGDQNDDLQMVDGTQARDVVSFGRSWAVPDGDSKCWHDCNGECKSCEELSATKYKGDDFCGLLVKKDGPFRACHVVLDPSPFLEGCIYDVCLNEGLQALLCQALKNYADMCREAGAIVYNWRELSHCPLICPPNSHYESCGNACPATCSNPKAGETCRFLCIESCQCDEGFILGPQGCVPTKLCGCIYQGRFFPPGQRLWIDDQCRQSCICDPVTGSVTCRDTPCKPTEACQVVNGVRGCWPRSEATCTGVGDPHYVSFDGFRFDFQGTCMYLLAGLCEQQEDLDPFQVEVQNEHRGHTVVAYTRLVQITVYNHVVVMSRDNAGKIMVDGLFVNLPLSLEGARLFIFKIGFYGTIQTSFGVRVTFDWSSSVTVTVPSIYQGLMCGLCGNYNQDTKDDLTMKGGKPTSVPSEFGESWKTRDIPGCGHECTGYCPICDETLKRKYESLSYCGQITDPAGPFRACQKLVDPAGFFNDCVFDACYYNGLQDVLCEIFSAYSSMCQQSGATVDPWRSDNFCPPSCPVNSHYSPCGSSCPATCASITTATPCLTLCQEGCQCNEGFLLSGDQCVPLSQCGCFYNGHYYRVGEVFFPTDLCEKCTCKPGGIIDCLKVTCAANEECKVVNGVRRCWPKGEGTCTASGDPHYITFDGLRYDFQGTCTYTLAKLVKATDVLTPFEVQVDNESFGNGQVSVTKRVTALVNGYEVSMMYGMSWKVKLDGVLTNLPLVLDEGAVSIYQTGLHILLVSDFGLKVLYDTVYFVQVTIPGTYWNQVGGLCGNFNGQMEDEFTQRDGGIALNVAAFGASWKTVSSKRCLDACDKDCPQCDTAAQEKYSKVESCGMITISTGPFAFCHSVIQPESYFKNCLFDMCATNGDTDVLCNSLQTYVAVCQSMDITIKTWRSDAFCPIKCPENSHYGVCTDTCSSTCGSIPEVTCHSKCYEGCQCDSGQMSEEGRCIPQSSCGCVYEGRYIQVGQLFVLDDCSQECTCTSEGSVKCTPMNCGPQTYCTVQDGQRMCASPEASCTLHSSGAYTTFDGLSQMLWLDGAYKMVTFCDRSEQNLQVVADLTINGNVHSINKVIFEYTGLSIILNRDLTVLVNNQVVSLPASPTEEISISVEDGILHFKNKSGIRLEYNTLGKLTISVGVYSNKLCGLCGNLNGCILNYVKT</sequence>
<keyword evidence="6" id="KW-1015">Disulfide bond</keyword>
<name>A0A8C4T807_ERPCA</name>
<feature type="domain" description="VWFD" evidence="9">
    <location>
        <begin position="1305"/>
        <end position="1485"/>
    </location>
</feature>
<feature type="domain" description="VWFD" evidence="9">
    <location>
        <begin position="2467"/>
        <end position="2613"/>
    </location>
</feature>
<accession>A0A8C4T807</accession>
<keyword evidence="11" id="KW-1185">Reference proteome</keyword>
<feature type="domain" description="VWFD" evidence="9">
    <location>
        <begin position="2082"/>
        <end position="2261"/>
    </location>
</feature>
<dbReference type="Pfam" id="PF12714">
    <property type="entry name" value="TILa"/>
    <property type="match status" value="6"/>
</dbReference>
<keyword evidence="7" id="KW-0325">Glycoprotein</keyword>
<comment type="subcellular location">
    <subcellularLocation>
        <location evidence="1">Cell membrane</location>
    </subcellularLocation>
</comment>
<dbReference type="PANTHER" id="PTHR46160">
    <property type="entry name" value="ALPHA-TECTORIN-RELATED"/>
    <property type="match status" value="1"/>
</dbReference>
<evidence type="ECO:0000313" key="11">
    <source>
        <dbReference type="Proteomes" id="UP000694620"/>
    </source>
</evidence>
<dbReference type="FunFam" id="2.10.25.10:FF:000055">
    <property type="entry name" value="alpha-tectorin isoform X1"/>
    <property type="match status" value="5"/>
</dbReference>
<feature type="domain" description="VWFD" evidence="9">
    <location>
        <begin position="1695"/>
        <end position="1874"/>
    </location>
</feature>
<keyword evidence="2" id="KW-1003">Cell membrane</keyword>
<feature type="signal peptide" evidence="8">
    <location>
        <begin position="1"/>
        <end position="21"/>
    </location>
</feature>
<dbReference type="Ensembl" id="ENSECRT00000027480.1">
    <property type="protein sequence ID" value="ENSECRP00000026912.1"/>
    <property type="gene ID" value="ENSECRG00000018195.1"/>
</dbReference>
<keyword evidence="4" id="KW-0677">Repeat</keyword>